<sequence length="59" mass="7219">MLYISIYFAYAYALHTHIRTICICFTYTNQSFRHILHPCGKTPWHTQHMRKNHAHSFYF</sequence>
<reference evidence="2" key="1">
    <citation type="submission" date="2017-09" db="EMBL/GenBank/DDBJ databases">
        <authorList>
            <person name="Palmer M."/>
            <person name="Steenkamp E.T."/>
            <person name="Coetzee M.P."/>
            <person name="Avontuur J.R."/>
            <person name="Van Zyl E."/>
            <person name="Chan W.-Y."/>
            <person name="Blom J."/>
            <person name="Venter S.N."/>
        </authorList>
    </citation>
    <scope>NUCLEOTIDE SEQUENCE [LARGE SCALE GENOMIC DNA]</scope>
    <source>
        <strain evidence="2">QC88-366</strain>
    </source>
</reference>
<name>A0A2K1Q4F4_9GAMM</name>
<proteinExistence type="predicted"/>
<organism evidence="1 2">
    <name type="scientific">Mixta theicola</name>
    <dbReference type="NCBI Taxonomy" id="1458355"/>
    <lineage>
        <taxon>Bacteria</taxon>
        <taxon>Pseudomonadati</taxon>
        <taxon>Pseudomonadota</taxon>
        <taxon>Gammaproteobacteria</taxon>
        <taxon>Enterobacterales</taxon>
        <taxon>Erwiniaceae</taxon>
        <taxon>Mixta</taxon>
    </lineage>
</organism>
<gene>
    <name evidence="1" type="ORF">COO59_20185</name>
</gene>
<dbReference type="EMBL" id="NWUO01000031">
    <property type="protein sequence ID" value="PNS09920.1"/>
    <property type="molecule type" value="Genomic_DNA"/>
</dbReference>
<evidence type="ECO:0000313" key="2">
    <source>
        <dbReference type="Proteomes" id="UP000236345"/>
    </source>
</evidence>
<accession>A0A2K1Q4F4</accession>
<evidence type="ECO:0000313" key="1">
    <source>
        <dbReference type="EMBL" id="PNS09920.1"/>
    </source>
</evidence>
<dbReference type="AlphaFoldDB" id="A0A2K1Q4F4"/>
<comment type="caution">
    <text evidence="1">The sequence shown here is derived from an EMBL/GenBank/DDBJ whole genome shotgun (WGS) entry which is preliminary data.</text>
</comment>
<protein>
    <submittedName>
        <fullName evidence="1">Uncharacterized protein</fullName>
    </submittedName>
</protein>
<dbReference type="Proteomes" id="UP000236345">
    <property type="component" value="Unassembled WGS sequence"/>
</dbReference>
<keyword evidence="2" id="KW-1185">Reference proteome</keyword>